<comment type="similarity">
    <text evidence="1">Belongs to the RecJ family.</text>
</comment>
<dbReference type="NCBIfam" id="TIGR00644">
    <property type="entry name" value="recJ"/>
    <property type="match status" value="1"/>
</dbReference>
<dbReference type="RefSeq" id="WP_049725520.1">
    <property type="nucleotide sequence ID" value="NZ_CP012154.1"/>
</dbReference>
<dbReference type="Pfam" id="PF17768">
    <property type="entry name" value="RecJ_OB"/>
    <property type="match status" value="1"/>
</dbReference>
<dbReference type="GO" id="GO:0008409">
    <property type="term" value="F:5'-3' exonuclease activity"/>
    <property type="evidence" value="ECO:0007669"/>
    <property type="project" value="InterPro"/>
</dbReference>
<gene>
    <name evidence="10" type="ORF">WM2015_1548</name>
</gene>
<keyword evidence="3" id="KW-0540">Nuclease</keyword>
<dbReference type="Gene3D" id="3.90.1640.30">
    <property type="match status" value="1"/>
</dbReference>
<evidence type="ECO:0000256" key="3">
    <source>
        <dbReference type="ARBA" id="ARBA00022722"/>
    </source>
</evidence>
<dbReference type="InterPro" id="IPR004610">
    <property type="entry name" value="RecJ"/>
</dbReference>
<dbReference type="KEGG" id="wma:WM2015_1548"/>
<feature type="domain" description="RecJ OB" evidence="9">
    <location>
        <begin position="459"/>
        <end position="563"/>
    </location>
</feature>
<dbReference type="Pfam" id="PF01368">
    <property type="entry name" value="DHH"/>
    <property type="match status" value="1"/>
</dbReference>
<dbReference type="GO" id="GO:0006310">
    <property type="term" value="P:DNA recombination"/>
    <property type="evidence" value="ECO:0007669"/>
    <property type="project" value="InterPro"/>
</dbReference>
<dbReference type="PANTHER" id="PTHR30255:SF2">
    <property type="entry name" value="SINGLE-STRANDED-DNA-SPECIFIC EXONUCLEASE RECJ"/>
    <property type="match status" value="1"/>
</dbReference>
<evidence type="ECO:0000256" key="1">
    <source>
        <dbReference type="ARBA" id="ARBA00005915"/>
    </source>
</evidence>
<keyword evidence="6" id="KW-0175">Coiled coil</keyword>
<dbReference type="GO" id="GO:0003676">
    <property type="term" value="F:nucleic acid binding"/>
    <property type="evidence" value="ECO:0007669"/>
    <property type="project" value="InterPro"/>
</dbReference>
<evidence type="ECO:0000313" key="10">
    <source>
        <dbReference type="EMBL" id="AKS41918.1"/>
    </source>
</evidence>
<dbReference type="SUPFAM" id="SSF64182">
    <property type="entry name" value="DHH phosphoesterases"/>
    <property type="match status" value="1"/>
</dbReference>
<evidence type="ECO:0000256" key="4">
    <source>
        <dbReference type="ARBA" id="ARBA00022801"/>
    </source>
</evidence>
<reference evidence="10 11" key="1">
    <citation type="submission" date="2015-07" db="EMBL/GenBank/DDBJ databases">
        <authorList>
            <person name="Noorani M."/>
        </authorList>
    </citation>
    <scope>NUCLEOTIDE SEQUENCE [LARGE SCALE GENOMIC DNA]</scope>
    <source>
        <strain evidence="10 11">KCTC 42284</strain>
    </source>
</reference>
<keyword evidence="5 10" id="KW-0269">Exonuclease</keyword>
<dbReference type="InterPro" id="IPR001667">
    <property type="entry name" value="DDH_dom"/>
</dbReference>
<dbReference type="STRING" id="1579979.WM2015_1548"/>
<keyword evidence="4" id="KW-0378">Hydrolase</keyword>
<dbReference type="InterPro" id="IPR041122">
    <property type="entry name" value="RecJ_OB"/>
</dbReference>
<name>A0A0K0XW62_9GAMM</name>
<dbReference type="InterPro" id="IPR038763">
    <property type="entry name" value="DHH_sf"/>
</dbReference>
<feature type="coiled-coil region" evidence="6">
    <location>
        <begin position="300"/>
        <end position="334"/>
    </location>
</feature>
<feature type="domain" description="DHHA1" evidence="8">
    <location>
        <begin position="352"/>
        <end position="448"/>
    </location>
</feature>
<dbReference type="Gene3D" id="3.10.310.30">
    <property type="match status" value="1"/>
</dbReference>
<dbReference type="InterPro" id="IPR003156">
    <property type="entry name" value="DHHA1_dom"/>
</dbReference>
<evidence type="ECO:0000259" key="9">
    <source>
        <dbReference type="Pfam" id="PF17768"/>
    </source>
</evidence>
<dbReference type="Proteomes" id="UP000066624">
    <property type="component" value="Chromosome"/>
</dbReference>
<dbReference type="AlphaFoldDB" id="A0A0K0XW62"/>
<dbReference type="OrthoDB" id="9809852at2"/>
<feature type="domain" description="DDH" evidence="7">
    <location>
        <begin position="67"/>
        <end position="225"/>
    </location>
</feature>
<dbReference type="GO" id="GO:0006281">
    <property type="term" value="P:DNA repair"/>
    <property type="evidence" value="ECO:0007669"/>
    <property type="project" value="InterPro"/>
</dbReference>
<accession>A0A0K0XW62</accession>
<dbReference type="PANTHER" id="PTHR30255">
    <property type="entry name" value="SINGLE-STRANDED-DNA-SPECIFIC EXONUCLEASE RECJ"/>
    <property type="match status" value="1"/>
</dbReference>
<dbReference type="InterPro" id="IPR051673">
    <property type="entry name" value="SSDNA_exonuclease_RecJ"/>
</dbReference>
<keyword evidence="11" id="KW-1185">Reference proteome</keyword>
<sequence length="576" mass="62172">MRSVAIRRRIAAPSELSGVHPVVARVLAARGCRAIPDYRLGQLLPPTLGGLDRATALMEAAIREGQRIVVVGDFDADGATGTALAVRALRAMGAAEVDWVVPDRFRHGYGLGEALVEEIAPSRPDLLITVDQGVSSLAGVALARSKGIRVVVTDHHLPGRELPQADAIVNPNLPDDPFPSGALAGVGVMFYTLMALRARLRDAGWFEQRPQPRMDVWLDLVALGTVADLVPLDENNRRLVHQGLARIRAGQASPGVAALLEVAGRNLRHVVSADLGFAAAPRLNAAGRLDDMGIGIRCLLAENDREAWSLARQLDQLNAERQAIQADMQQDAEAQADALASSIEGQVSGLCVFDPAWHQGVVGLVAGRLMERFQRPVIAFAPAESGSEQLKGSARSPASVHMRDLLVDINAANPGLIERFGGHARAAGLSLRAEDFEAFRQAMDRQLSRIRFAAEEVETDGALESGDFLVETAEALEAAGPWGQEWPEPLFDGRFEVLERRVVGQVHLKLRLRPLPDGPVLDAIAFRAGGLCHQELPDPLHVTYRLEVNRFRGRVTPQLNIQHLVDAQLDGEGGDD</sequence>
<organism evidence="10 11">
    <name type="scientific">Wenzhouxiangella marina</name>
    <dbReference type="NCBI Taxonomy" id="1579979"/>
    <lineage>
        <taxon>Bacteria</taxon>
        <taxon>Pseudomonadati</taxon>
        <taxon>Pseudomonadota</taxon>
        <taxon>Gammaproteobacteria</taxon>
        <taxon>Chromatiales</taxon>
        <taxon>Wenzhouxiangellaceae</taxon>
        <taxon>Wenzhouxiangella</taxon>
    </lineage>
</organism>
<evidence type="ECO:0000259" key="8">
    <source>
        <dbReference type="Pfam" id="PF02272"/>
    </source>
</evidence>
<evidence type="ECO:0000313" key="11">
    <source>
        <dbReference type="Proteomes" id="UP000066624"/>
    </source>
</evidence>
<evidence type="ECO:0000256" key="6">
    <source>
        <dbReference type="SAM" id="Coils"/>
    </source>
</evidence>
<dbReference type="Pfam" id="PF02272">
    <property type="entry name" value="DHHA1"/>
    <property type="match status" value="1"/>
</dbReference>
<dbReference type="FunFam" id="3.90.1640.30:FF:000001">
    <property type="entry name" value="Single-stranded-DNA-specific exonuclease RecJ"/>
    <property type="match status" value="1"/>
</dbReference>
<protein>
    <recommendedName>
        <fullName evidence="2">Single-stranded-DNA-specific exonuclease RecJ</fullName>
    </recommendedName>
</protein>
<proteinExistence type="inferred from homology"/>
<dbReference type="PATRIC" id="fig|1579979.3.peg.1588"/>
<dbReference type="EMBL" id="CP012154">
    <property type="protein sequence ID" value="AKS41918.1"/>
    <property type="molecule type" value="Genomic_DNA"/>
</dbReference>
<evidence type="ECO:0000256" key="5">
    <source>
        <dbReference type="ARBA" id="ARBA00022839"/>
    </source>
</evidence>
<evidence type="ECO:0000256" key="2">
    <source>
        <dbReference type="ARBA" id="ARBA00019841"/>
    </source>
</evidence>
<evidence type="ECO:0000259" key="7">
    <source>
        <dbReference type="Pfam" id="PF01368"/>
    </source>
</evidence>